<evidence type="ECO:0000256" key="1">
    <source>
        <dbReference type="SAM" id="MobiDB-lite"/>
    </source>
</evidence>
<dbReference type="AlphaFoldDB" id="A0A347WC27"/>
<feature type="compositionally biased region" description="Basic and acidic residues" evidence="1">
    <location>
        <begin position="23"/>
        <end position="32"/>
    </location>
</feature>
<gene>
    <name evidence="2" type="ORF">CD178_01653</name>
</gene>
<evidence type="ECO:0000313" key="2">
    <source>
        <dbReference type="EMBL" id="AXY22420.1"/>
    </source>
</evidence>
<dbReference type="Proteomes" id="UP000264120">
    <property type="component" value="Chromosome"/>
</dbReference>
<keyword evidence="3" id="KW-1185">Reference proteome</keyword>
<evidence type="ECO:0000313" key="3">
    <source>
        <dbReference type="Proteomes" id="UP000264120"/>
    </source>
</evidence>
<reference evidence="2 3" key="1">
    <citation type="submission" date="2017-08" db="EMBL/GenBank/DDBJ databases">
        <title>Complete genome sequence of Gluconacetobacter saccharivorans CV1 isolated from Fermented Vinegar.</title>
        <authorList>
            <person name="Kim S.-Y."/>
        </authorList>
    </citation>
    <scope>NUCLEOTIDE SEQUENCE [LARGE SCALE GENOMIC DNA]</scope>
    <source>
        <strain evidence="2 3">CV1</strain>
    </source>
</reference>
<feature type="region of interest" description="Disordered" evidence="1">
    <location>
        <begin position="1"/>
        <end position="38"/>
    </location>
</feature>
<protein>
    <submittedName>
        <fullName evidence="2">Uncharacterized protein</fullName>
    </submittedName>
</protein>
<name>A0A347WC27_9PROT</name>
<dbReference type="KEGG" id="ksc:CD178_01653"/>
<organism evidence="2 3">
    <name type="scientific">Komagataeibacter saccharivorans</name>
    <dbReference type="NCBI Taxonomy" id="265959"/>
    <lineage>
        <taxon>Bacteria</taxon>
        <taxon>Pseudomonadati</taxon>
        <taxon>Pseudomonadota</taxon>
        <taxon>Alphaproteobacteria</taxon>
        <taxon>Acetobacterales</taxon>
        <taxon>Acetobacteraceae</taxon>
        <taxon>Komagataeibacter</taxon>
    </lineage>
</organism>
<proteinExistence type="predicted"/>
<sequence length="88" mass="9296">MTPVPVHRALAGHRRLGDGVPGEGRRQAEGRQGKSSARSGLHVVGLIGEFVLSPCTACGSSSIFPHVFNDPGAVRRTSKRRTGHADAR</sequence>
<feature type="region of interest" description="Disordered" evidence="1">
    <location>
        <begin position="69"/>
        <end position="88"/>
    </location>
</feature>
<dbReference type="EMBL" id="CP023036">
    <property type="protein sequence ID" value="AXY22420.1"/>
    <property type="molecule type" value="Genomic_DNA"/>
</dbReference>
<accession>A0A347WC27</accession>